<protein>
    <submittedName>
        <fullName evidence="2">GNAT family N-acetyltransferase</fullName>
        <ecNumber evidence="2">2.3.-.-</ecNumber>
    </submittedName>
</protein>
<dbReference type="EC" id="2.3.-.-" evidence="2"/>
<organism evidence="2 3">
    <name type="scientific">Kutzneria chonburiensis</name>
    <dbReference type="NCBI Taxonomy" id="1483604"/>
    <lineage>
        <taxon>Bacteria</taxon>
        <taxon>Bacillati</taxon>
        <taxon>Actinomycetota</taxon>
        <taxon>Actinomycetes</taxon>
        <taxon>Pseudonocardiales</taxon>
        <taxon>Pseudonocardiaceae</taxon>
        <taxon>Kutzneria</taxon>
    </lineage>
</organism>
<dbReference type="InterPro" id="IPR016181">
    <property type="entry name" value="Acyl_CoA_acyltransferase"/>
</dbReference>
<dbReference type="GO" id="GO:0016746">
    <property type="term" value="F:acyltransferase activity"/>
    <property type="evidence" value="ECO:0007669"/>
    <property type="project" value="UniProtKB-KW"/>
</dbReference>
<dbReference type="InterPro" id="IPR000182">
    <property type="entry name" value="GNAT_dom"/>
</dbReference>
<proteinExistence type="predicted"/>
<comment type="caution">
    <text evidence="2">The sequence shown here is derived from an EMBL/GenBank/DDBJ whole genome shotgun (WGS) entry which is preliminary data.</text>
</comment>
<gene>
    <name evidence="2" type="ORF">ACFFH7_31575</name>
</gene>
<evidence type="ECO:0000313" key="3">
    <source>
        <dbReference type="Proteomes" id="UP001589810"/>
    </source>
</evidence>
<sequence>MHREAERVEAAFVTECLSEGIVTYRVGGGVVAKATPDPGHFWTRAFAFDRPLTDEEMLSILDFHQGAGELQLAPWAFPPGWERIRRSHGLIEADPWVKVACDIGQARCDDSAFPITEIGAIQADEWAGVIAGGFGLGPHLRPTLAASVGKPGARHFIAWDGAQAVGAACLYQQGELGYLTTTATVASHRGRGIQSALISRRVKEAAAAGCQRLVAETGQPAPGRPNPSFGNLTRAGLRPLHVRRNFQSDSR</sequence>
<dbReference type="Pfam" id="PF00583">
    <property type="entry name" value="Acetyltransf_1"/>
    <property type="match status" value="1"/>
</dbReference>
<keyword evidence="2" id="KW-0808">Transferase</keyword>
<accession>A0ABV6N0J9</accession>
<dbReference type="Gene3D" id="3.40.630.30">
    <property type="match status" value="1"/>
</dbReference>
<reference evidence="2 3" key="1">
    <citation type="submission" date="2024-09" db="EMBL/GenBank/DDBJ databases">
        <authorList>
            <person name="Sun Q."/>
            <person name="Mori K."/>
        </authorList>
    </citation>
    <scope>NUCLEOTIDE SEQUENCE [LARGE SCALE GENOMIC DNA]</scope>
    <source>
        <strain evidence="2 3">TBRC 1432</strain>
    </source>
</reference>
<dbReference type="SUPFAM" id="SSF55729">
    <property type="entry name" value="Acyl-CoA N-acyltransferases (Nat)"/>
    <property type="match status" value="1"/>
</dbReference>
<keyword evidence="2" id="KW-0012">Acyltransferase</keyword>
<name>A0ABV6N0J9_9PSEU</name>
<dbReference type="EMBL" id="JBHLUD010000011">
    <property type="protein sequence ID" value="MFC0546093.1"/>
    <property type="molecule type" value="Genomic_DNA"/>
</dbReference>
<keyword evidence="3" id="KW-1185">Reference proteome</keyword>
<dbReference type="CDD" id="cd04301">
    <property type="entry name" value="NAT_SF"/>
    <property type="match status" value="1"/>
</dbReference>
<dbReference type="Proteomes" id="UP001589810">
    <property type="component" value="Unassembled WGS sequence"/>
</dbReference>
<feature type="domain" description="N-acetyltransferase" evidence="1">
    <location>
        <begin position="113"/>
        <end position="251"/>
    </location>
</feature>
<dbReference type="PROSITE" id="PS51186">
    <property type="entry name" value="GNAT"/>
    <property type="match status" value="1"/>
</dbReference>
<dbReference type="RefSeq" id="WP_273943358.1">
    <property type="nucleotide sequence ID" value="NZ_CP097263.1"/>
</dbReference>
<evidence type="ECO:0000259" key="1">
    <source>
        <dbReference type="PROSITE" id="PS51186"/>
    </source>
</evidence>
<evidence type="ECO:0000313" key="2">
    <source>
        <dbReference type="EMBL" id="MFC0546093.1"/>
    </source>
</evidence>